<dbReference type="InterPro" id="IPR036396">
    <property type="entry name" value="Cyt_P450_sf"/>
</dbReference>
<evidence type="ECO:0000256" key="1">
    <source>
        <dbReference type="ARBA" id="ARBA00010617"/>
    </source>
</evidence>
<dbReference type="EMBL" id="JBHFEH010000013">
    <property type="protein sequence ID" value="KAL2055040.1"/>
    <property type="molecule type" value="Genomic_DNA"/>
</dbReference>
<keyword evidence="5" id="KW-0503">Monooxygenase</keyword>
<dbReference type="PROSITE" id="PS00086">
    <property type="entry name" value="CYTOCHROME_P450"/>
    <property type="match status" value="1"/>
</dbReference>
<comment type="caution">
    <text evidence="6">The sequence shown here is derived from an EMBL/GenBank/DDBJ whole genome shotgun (WGS) entry which is preliminary data.</text>
</comment>
<evidence type="ECO:0000256" key="3">
    <source>
        <dbReference type="ARBA" id="ARBA00023002"/>
    </source>
</evidence>
<evidence type="ECO:0000256" key="2">
    <source>
        <dbReference type="ARBA" id="ARBA00022723"/>
    </source>
</evidence>
<keyword evidence="2 5" id="KW-0479">Metal-binding</keyword>
<keyword evidence="7" id="KW-1185">Reference proteome</keyword>
<dbReference type="Gene3D" id="1.10.630.10">
    <property type="entry name" value="Cytochrome P450"/>
    <property type="match status" value="1"/>
</dbReference>
<accession>A0ABR4BB43</accession>
<keyword evidence="4 5" id="KW-0408">Iron</keyword>
<evidence type="ECO:0008006" key="8">
    <source>
        <dbReference type="Google" id="ProtNLM"/>
    </source>
</evidence>
<comment type="similarity">
    <text evidence="1 5">Belongs to the cytochrome P450 family.</text>
</comment>
<dbReference type="PANTHER" id="PTHR46300">
    <property type="entry name" value="P450, PUTATIVE (EUROFUNG)-RELATED-RELATED"/>
    <property type="match status" value="1"/>
</dbReference>
<dbReference type="Pfam" id="PF00067">
    <property type="entry name" value="p450"/>
    <property type="match status" value="1"/>
</dbReference>
<dbReference type="InterPro" id="IPR017972">
    <property type="entry name" value="Cyt_P450_CS"/>
</dbReference>
<reference evidence="6 7" key="1">
    <citation type="submission" date="2024-09" db="EMBL/GenBank/DDBJ databases">
        <title>Rethinking Asexuality: The Enigmatic Case of Functional Sexual Genes in Lepraria (Stereocaulaceae).</title>
        <authorList>
            <person name="Doellman M."/>
            <person name="Sun Y."/>
            <person name="Barcenas-Pena A."/>
            <person name="Lumbsch H.T."/>
            <person name="Grewe F."/>
        </authorList>
    </citation>
    <scope>NUCLEOTIDE SEQUENCE [LARGE SCALE GENOMIC DNA]</scope>
    <source>
        <strain evidence="6 7">Grewe 0041</strain>
    </source>
</reference>
<name>A0ABR4BB43_9LECA</name>
<evidence type="ECO:0000313" key="6">
    <source>
        <dbReference type="EMBL" id="KAL2055040.1"/>
    </source>
</evidence>
<dbReference type="InterPro" id="IPR050364">
    <property type="entry name" value="Cytochrome_P450_fung"/>
</dbReference>
<sequence>MPERWLDGNESNIGAGLWIFGGGRRICVGYKLAQTQLFIAFSRRAYCFDYAATGEYDNLRLQHHVTTEPFPIRATIRSKEHERLIIDEATHFGCLEAAKIPF</sequence>
<evidence type="ECO:0000256" key="5">
    <source>
        <dbReference type="RuleBase" id="RU000461"/>
    </source>
</evidence>
<dbReference type="SUPFAM" id="SSF48264">
    <property type="entry name" value="Cytochrome P450"/>
    <property type="match status" value="1"/>
</dbReference>
<dbReference type="InterPro" id="IPR001128">
    <property type="entry name" value="Cyt_P450"/>
</dbReference>
<protein>
    <recommendedName>
        <fullName evidence="8">Cytochrome P450</fullName>
    </recommendedName>
</protein>
<keyword evidence="5" id="KW-0349">Heme</keyword>
<proteinExistence type="inferred from homology"/>
<dbReference type="PANTHER" id="PTHR46300:SF12">
    <property type="entry name" value="P450, PUTATIVE (EUROFUNG)-RELATED"/>
    <property type="match status" value="1"/>
</dbReference>
<evidence type="ECO:0000313" key="7">
    <source>
        <dbReference type="Proteomes" id="UP001590951"/>
    </source>
</evidence>
<evidence type="ECO:0000256" key="4">
    <source>
        <dbReference type="ARBA" id="ARBA00023004"/>
    </source>
</evidence>
<dbReference type="Proteomes" id="UP001590951">
    <property type="component" value="Unassembled WGS sequence"/>
</dbReference>
<keyword evidence="3 5" id="KW-0560">Oxidoreductase</keyword>
<organism evidence="6 7">
    <name type="scientific">Lepraria finkii</name>
    <dbReference type="NCBI Taxonomy" id="1340010"/>
    <lineage>
        <taxon>Eukaryota</taxon>
        <taxon>Fungi</taxon>
        <taxon>Dikarya</taxon>
        <taxon>Ascomycota</taxon>
        <taxon>Pezizomycotina</taxon>
        <taxon>Lecanoromycetes</taxon>
        <taxon>OSLEUM clade</taxon>
        <taxon>Lecanoromycetidae</taxon>
        <taxon>Lecanorales</taxon>
        <taxon>Lecanorineae</taxon>
        <taxon>Stereocaulaceae</taxon>
        <taxon>Lepraria</taxon>
    </lineage>
</organism>
<gene>
    <name evidence="6" type="ORF">ABVK25_004862</name>
</gene>